<dbReference type="AlphaFoldDB" id="Q2HBT2"/>
<feature type="compositionally biased region" description="Basic and acidic residues" evidence="1">
    <location>
        <begin position="46"/>
        <end position="56"/>
    </location>
</feature>
<sequence length="412" mass="45173">MQTTIETSHLKRGTPKLTSLWKWAATLRALQQEEIELKGHPVSQHPNRETKGKGIDRTPCQNHVEPPPTEVPRSEAVHSNSIVTEAATTTKAIEPPTRKPPEPPSAQTTVSPTATTIPTIPVQVPVSKLERVRTLKFRSRLKLNAQEIALSTAELNKLRAFSAFVGTANQRTLFGRQLPPCHRYAVSIELDGSGAQTYIWIDGLTRAEDIRDFHAVISQRKYRKYYEPWKLCFKMVEVSYTSGEEVDLDLGHDELTLCETLLREVRSGETRISTIGGLLEIDGCLVALTTSFAPPRLPFGSEQDGEGDVTVSSIATTLNDVDFPEDISEALVFKGDKSTIHLVAPPTIGDGKARDSDANPASMLQPNLAARISPAHPSRHYITDFCRNPSLASVKVRAGASGPHSGTIPDPR</sequence>
<accession>Q2HBT2</accession>
<name>Q2HBT2_CHAGB</name>
<evidence type="ECO:0000313" key="2">
    <source>
        <dbReference type="EMBL" id="EAQ90387.1"/>
    </source>
</evidence>
<reference evidence="3" key="1">
    <citation type="journal article" date="2015" name="Genome Announc.">
        <title>Draft genome sequence of the cellulolytic fungus Chaetomium globosum.</title>
        <authorList>
            <person name="Cuomo C.A."/>
            <person name="Untereiner W.A."/>
            <person name="Ma L.-J."/>
            <person name="Grabherr M."/>
            <person name="Birren B.W."/>
        </authorList>
    </citation>
    <scope>NUCLEOTIDE SEQUENCE [LARGE SCALE GENOMIC DNA]</scope>
    <source>
        <strain evidence="3">ATCC 6205 / CBS 148.51 / DSM 1962 / NBRC 6347 / NRRL 1970</strain>
    </source>
</reference>
<feature type="region of interest" description="Disordered" evidence="1">
    <location>
        <begin position="41"/>
        <end position="77"/>
    </location>
</feature>
<evidence type="ECO:0000256" key="1">
    <source>
        <dbReference type="SAM" id="MobiDB-lite"/>
    </source>
</evidence>
<dbReference type="VEuPathDB" id="FungiDB:CHGG_02322"/>
<proteinExistence type="predicted"/>
<dbReference type="HOGENOM" id="CLU_667311_0_0_1"/>
<organism evidence="2 3">
    <name type="scientific">Chaetomium globosum (strain ATCC 6205 / CBS 148.51 / DSM 1962 / NBRC 6347 / NRRL 1970)</name>
    <name type="common">Soil fungus</name>
    <dbReference type="NCBI Taxonomy" id="306901"/>
    <lineage>
        <taxon>Eukaryota</taxon>
        <taxon>Fungi</taxon>
        <taxon>Dikarya</taxon>
        <taxon>Ascomycota</taxon>
        <taxon>Pezizomycotina</taxon>
        <taxon>Sordariomycetes</taxon>
        <taxon>Sordariomycetidae</taxon>
        <taxon>Sordariales</taxon>
        <taxon>Chaetomiaceae</taxon>
        <taxon>Chaetomium</taxon>
    </lineage>
</organism>
<dbReference type="STRING" id="306901.Q2HBT2"/>
<dbReference type="OrthoDB" id="5428490at2759"/>
<dbReference type="EMBL" id="CH408030">
    <property type="protein sequence ID" value="EAQ90387.1"/>
    <property type="molecule type" value="Genomic_DNA"/>
</dbReference>
<keyword evidence="3" id="KW-1185">Reference proteome</keyword>
<evidence type="ECO:0000313" key="3">
    <source>
        <dbReference type="Proteomes" id="UP000001056"/>
    </source>
</evidence>
<feature type="region of interest" description="Disordered" evidence="1">
    <location>
        <begin position="90"/>
        <end position="112"/>
    </location>
</feature>
<dbReference type="Proteomes" id="UP000001056">
    <property type="component" value="Unassembled WGS sequence"/>
</dbReference>
<dbReference type="GeneID" id="4388438"/>
<dbReference type="RefSeq" id="XP_001228838.1">
    <property type="nucleotide sequence ID" value="XM_001228837.1"/>
</dbReference>
<protein>
    <submittedName>
        <fullName evidence="2">Uncharacterized protein</fullName>
    </submittedName>
</protein>
<gene>
    <name evidence="2" type="ORF">CHGG_02322</name>
</gene>
<dbReference type="InParanoid" id="Q2HBT2"/>